<sequence length="455" mass="52607">MSVEEREMMNITDLVRYLSMVMDQDELLSNVWVQGEISNFKHHSRGHMYFTLKDEQTRIRAVMFAGNNRRLRFYPKDGDHVSVRGRVAVYQRDGQVQLYVSYMRQSGVGDLFAAYQELKEKLEEEGVFSPLFKKPLPFLPQRVGVITAPDGAAIRDIITTIQRRSSIVHILLFPVSVQGEGAGQEIADALDRVNEQGEADVVIVGRGGGSLEELWAFNEESVARSIFRSRIPVVSAVGHETDFTISDFAADVRAATPTAAAELVVPCLEDLEKGLSGLRQRLFRAQTQLLKEANQRLQRALERSYLRRPGFRLEQYEQQLDYVTQNLIRTMDSRLGPYQYKLERLLYRLYTHQPQMRIKESKEQLALLKREHIANIKKIYGHQRERWFRRLDRLDALSPLKVMKRGYSLVYRYHEQELVKSVKQLQTGDLIRVRLSDGKLKCQVWGTEGYPDEPE</sequence>
<dbReference type="CDD" id="cd04489">
    <property type="entry name" value="ExoVII_LU_OBF"/>
    <property type="match status" value="1"/>
</dbReference>
<protein>
    <recommendedName>
        <fullName evidence="5">Exodeoxyribonuclease 7 large subunit</fullName>
        <ecNumber evidence="5">3.1.11.6</ecNumber>
    </recommendedName>
    <alternativeName>
        <fullName evidence="5">Exodeoxyribonuclease VII large subunit</fullName>
        <shortName evidence="5">Exonuclease VII large subunit</shortName>
    </alternativeName>
</protein>
<evidence type="ECO:0000256" key="6">
    <source>
        <dbReference type="RuleBase" id="RU004355"/>
    </source>
</evidence>
<proteinExistence type="inferred from homology"/>
<comment type="function">
    <text evidence="5">Bidirectionally degrades single-stranded DNA into large acid-insoluble oligonucleotides, which are then degraded further into small acid-soluble oligonucleotides.</text>
</comment>
<keyword evidence="11" id="KW-1185">Reference proteome</keyword>
<keyword evidence="4 5" id="KW-0269">Exonuclease</keyword>
<accession>A0A7D3XI50</accession>
<dbReference type="GO" id="GO:0006308">
    <property type="term" value="P:DNA catabolic process"/>
    <property type="evidence" value="ECO:0007669"/>
    <property type="project" value="UniProtKB-UniRule"/>
</dbReference>
<evidence type="ECO:0000256" key="5">
    <source>
        <dbReference type="HAMAP-Rule" id="MF_00378"/>
    </source>
</evidence>
<evidence type="ECO:0000256" key="4">
    <source>
        <dbReference type="ARBA" id="ARBA00022839"/>
    </source>
</evidence>
<dbReference type="KEGG" id="kpul:GXN76_06870"/>
<dbReference type="GO" id="GO:0003676">
    <property type="term" value="F:nucleic acid binding"/>
    <property type="evidence" value="ECO:0007669"/>
    <property type="project" value="InterPro"/>
</dbReference>
<evidence type="ECO:0000313" key="10">
    <source>
        <dbReference type="EMBL" id="QKG84224.1"/>
    </source>
</evidence>
<dbReference type="NCBIfam" id="TIGR00237">
    <property type="entry name" value="xseA"/>
    <property type="match status" value="1"/>
</dbReference>
<dbReference type="InterPro" id="IPR003753">
    <property type="entry name" value="Exonuc_VII_L"/>
</dbReference>
<dbReference type="InterPro" id="IPR020579">
    <property type="entry name" value="Exonuc_VII_lsu_C"/>
</dbReference>
<organism evidence="10 11">
    <name type="scientific">Kroppenstedtia pulmonis</name>
    <dbReference type="NCBI Taxonomy" id="1380685"/>
    <lineage>
        <taxon>Bacteria</taxon>
        <taxon>Bacillati</taxon>
        <taxon>Bacillota</taxon>
        <taxon>Bacilli</taxon>
        <taxon>Bacillales</taxon>
        <taxon>Thermoactinomycetaceae</taxon>
        <taxon>Kroppenstedtia</taxon>
    </lineage>
</organism>
<dbReference type="Pfam" id="PF02601">
    <property type="entry name" value="Exonuc_VII_L"/>
    <property type="match status" value="1"/>
</dbReference>
<keyword evidence="3 5" id="KW-0378">Hydrolase</keyword>
<dbReference type="HAMAP" id="MF_00378">
    <property type="entry name" value="Exonuc_7_L"/>
    <property type="match status" value="1"/>
</dbReference>
<feature type="domain" description="OB-fold nucleic acid binding" evidence="9">
    <location>
        <begin position="10"/>
        <end position="103"/>
    </location>
</feature>
<dbReference type="PANTHER" id="PTHR30008">
    <property type="entry name" value="EXODEOXYRIBONUCLEASE 7 LARGE SUBUNIT"/>
    <property type="match status" value="1"/>
</dbReference>
<comment type="subunit">
    <text evidence="5">Heterooligomer composed of large and small subunits.</text>
</comment>
<dbReference type="Proteomes" id="UP000503088">
    <property type="component" value="Chromosome"/>
</dbReference>
<dbReference type="GO" id="GO:0008855">
    <property type="term" value="F:exodeoxyribonuclease VII activity"/>
    <property type="evidence" value="ECO:0007669"/>
    <property type="project" value="UniProtKB-UniRule"/>
</dbReference>
<dbReference type="Pfam" id="PF13742">
    <property type="entry name" value="tRNA_anti_2"/>
    <property type="match status" value="1"/>
</dbReference>
<comment type="catalytic activity">
    <reaction evidence="5 6">
        <text>Exonucleolytic cleavage in either 5'- to 3'- or 3'- to 5'-direction to yield nucleoside 5'-phosphates.</text>
        <dbReference type="EC" id="3.1.11.6"/>
    </reaction>
</comment>
<evidence type="ECO:0000256" key="7">
    <source>
        <dbReference type="SAM" id="Coils"/>
    </source>
</evidence>
<dbReference type="GO" id="GO:0009318">
    <property type="term" value="C:exodeoxyribonuclease VII complex"/>
    <property type="evidence" value="ECO:0007669"/>
    <property type="project" value="UniProtKB-UniRule"/>
</dbReference>
<feature type="domain" description="Exonuclease VII large subunit C-terminal" evidence="8">
    <location>
        <begin position="128"/>
        <end position="443"/>
    </location>
</feature>
<reference evidence="10 11" key="1">
    <citation type="submission" date="2020-01" db="EMBL/GenBank/DDBJ databases">
        <authorList>
            <person name="Gulvik C.A."/>
            <person name="Batra D.G."/>
        </authorList>
    </citation>
    <scope>NUCLEOTIDE SEQUENCE [LARGE SCALE GENOMIC DNA]</scope>
    <source>
        <strain evidence="10 11">W9323</strain>
    </source>
</reference>
<dbReference type="AlphaFoldDB" id="A0A7D3XI50"/>
<dbReference type="EC" id="3.1.11.6" evidence="5"/>
<dbReference type="InterPro" id="IPR025824">
    <property type="entry name" value="OB-fold_nuc-bd_dom"/>
</dbReference>
<keyword evidence="2 5" id="KW-0540">Nuclease</keyword>
<comment type="subcellular location">
    <subcellularLocation>
        <location evidence="5 6">Cytoplasm</location>
    </subcellularLocation>
</comment>
<dbReference type="RefSeq" id="WP_173221718.1">
    <property type="nucleotide sequence ID" value="NZ_CP048104.1"/>
</dbReference>
<keyword evidence="1 5" id="KW-0963">Cytoplasm</keyword>
<evidence type="ECO:0000313" key="11">
    <source>
        <dbReference type="Proteomes" id="UP000503088"/>
    </source>
</evidence>
<evidence type="ECO:0000256" key="3">
    <source>
        <dbReference type="ARBA" id="ARBA00022801"/>
    </source>
</evidence>
<dbReference type="PANTHER" id="PTHR30008:SF0">
    <property type="entry name" value="EXODEOXYRIBONUCLEASE 7 LARGE SUBUNIT"/>
    <property type="match status" value="1"/>
</dbReference>
<dbReference type="EMBL" id="CP048104">
    <property type="protein sequence ID" value="QKG84224.1"/>
    <property type="molecule type" value="Genomic_DNA"/>
</dbReference>
<evidence type="ECO:0000256" key="2">
    <source>
        <dbReference type="ARBA" id="ARBA00022722"/>
    </source>
</evidence>
<name>A0A7D3XI50_9BACL</name>
<evidence type="ECO:0000256" key="1">
    <source>
        <dbReference type="ARBA" id="ARBA00022490"/>
    </source>
</evidence>
<dbReference type="GO" id="GO:0005737">
    <property type="term" value="C:cytoplasm"/>
    <property type="evidence" value="ECO:0007669"/>
    <property type="project" value="UniProtKB-SubCell"/>
</dbReference>
<evidence type="ECO:0000259" key="9">
    <source>
        <dbReference type="Pfam" id="PF13742"/>
    </source>
</evidence>
<keyword evidence="7" id="KW-0175">Coiled coil</keyword>
<comment type="similarity">
    <text evidence="5 6">Belongs to the XseA family.</text>
</comment>
<evidence type="ECO:0000259" key="8">
    <source>
        <dbReference type="Pfam" id="PF02601"/>
    </source>
</evidence>
<gene>
    <name evidence="5" type="primary">xseA</name>
    <name evidence="10" type="ORF">GXN76_06870</name>
</gene>
<feature type="coiled-coil region" evidence="7">
    <location>
        <begin position="268"/>
        <end position="303"/>
    </location>
</feature>